<feature type="region of interest" description="Disordered" evidence="1">
    <location>
        <begin position="80"/>
        <end position="111"/>
    </location>
</feature>
<feature type="compositionally biased region" description="Polar residues" evidence="1">
    <location>
        <begin position="38"/>
        <end position="52"/>
    </location>
</feature>
<proteinExistence type="predicted"/>
<sequence>MTKWNVCNVLIACRAARLLGKNARLLPNTTGDDPEAGPSNNPMPSQSNQPTWTRRKEALSALAKCGRETTESLLSVGQCKKAKTGDSGYTPRAFHPPLHQAPHLQHHILSS</sequence>
<feature type="region of interest" description="Disordered" evidence="1">
    <location>
        <begin position="22"/>
        <end position="56"/>
    </location>
</feature>
<dbReference type="Proteomes" id="UP000054538">
    <property type="component" value="Unassembled WGS sequence"/>
</dbReference>
<keyword evidence="3" id="KW-1185">Reference proteome</keyword>
<name>A0A0D0D5E5_9AGAM</name>
<dbReference type="EMBL" id="KN831293">
    <property type="protein sequence ID" value="KIK72055.1"/>
    <property type="molecule type" value="Genomic_DNA"/>
</dbReference>
<evidence type="ECO:0000256" key="1">
    <source>
        <dbReference type="SAM" id="MobiDB-lite"/>
    </source>
</evidence>
<dbReference type="OrthoDB" id="2687594at2759"/>
<evidence type="ECO:0000313" key="3">
    <source>
        <dbReference type="Proteomes" id="UP000054538"/>
    </source>
</evidence>
<accession>A0A0D0D5E5</accession>
<reference evidence="2 3" key="1">
    <citation type="submission" date="2014-04" db="EMBL/GenBank/DDBJ databases">
        <authorList>
            <consortium name="DOE Joint Genome Institute"/>
            <person name="Kuo A."/>
            <person name="Kohler A."/>
            <person name="Jargeat P."/>
            <person name="Nagy L.G."/>
            <person name="Floudas D."/>
            <person name="Copeland A."/>
            <person name="Barry K.W."/>
            <person name="Cichocki N."/>
            <person name="Veneault-Fourrey C."/>
            <person name="LaButti K."/>
            <person name="Lindquist E.A."/>
            <person name="Lipzen A."/>
            <person name="Lundell T."/>
            <person name="Morin E."/>
            <person name="Murat C."/>
            <person name="Sun H."/>
            <person name="Tunlid A."/>
            <person name="Henrissat B."/>
            <person name="Grigoriev I.V."/>
            <person name="Hibbett D.S."/>
            <person name="Martin F."/>
            <person name="Nordberg H.P."/>
            <person name="Cantor M.N."/>
            <person name="Hua S.X."/>
        </authorList>
    </citation>
    <scope>NUCLEOTIDE SEQUENCE [LARGE SCALE GENOMIC DNA]</scope>
    <source>
        <strain evidence="2 3">Ve08.2h10</strain>
    </source>
</reference>
<gene>
    <name evidence="2" type="ORF">PAXRUDRAFT_22458</name>
</gene>
<dbReference type="InParanoid" id="A0A0D0D5E5"/>
<protein>
    <submittedName>
        <fullName evidence="2">Uncharacterized protein</fullName>
    </submittedName>
</protein>
<evidence type="ECO:0000313" key="2">
    <source>
        <dbReference type="EMBL" id="KIK72055.1"/>
    </source>
</evidence>
<dbReference type="AlphaFoldDB" id="A0A0D0D5E5"/>
<dbReference type="HOGENOM" id="CLU_2159228_0_0_1"/>
<organism evidence="2 3">
    <name type="scientific">Paxillus rubicundulus Ve08.2h10</name>
    <dbReference type="NCBI Taxonomy" id="930991"/>
    <lineage>
        <taxon>Eukaryota</taxon>
        <taxon>Fungi</taxon>
        <taxon>Dikarya</taxon>
        <taxon>Basidiomycota</taxon>
        <taxon>Agaricomycotina</taxon>
        <taxon>Agaricomycetes</taxon>
        <taxon>Agaricomycetidae</taxon>
        <taxon>Boletales</taxon>
        <taxon>Paxilineae</taxon>
        <taxon>Paxillaceae</taxon>
        <taxon>Paxillus</taxon>
    </lineage>
</organism>
<reference evidence="3" key="2">
    <citation type="submission" date="2015-01" db="EMBL/GenBank/DDBJ databases">
        <title>Evolutionary Origins and Diversification of the Mycorrhizal Mutualists.</title>
        <authorList>
            <consortium name="DOE Joint Genome Institute"/>
            <consortium name="Mycorrhizal Genomics Consortium"/>
            <person name="Kohler A."/>
            <person name="Kuo A."/>
            <person name="Nagy L.G."/>
            <person name="Floudas D."/>
            <person name="Copeland A."/>
            <person name="Barry K.W."/>
            <person name="Cichocki N."/>
            <person name="Veneault-Fourrey C."/>
            <person name="LaButti K."/>
            <person name="Lindquist E.A."/>
            <person name="Lipzen A."/>
            <person name="Lundell T."/>
            <person name="Morin E."/>
            <person name="Murat C."/>
            <person name="Riley R."/>
            <person name="Ohm R."/>
            <person name="Sun H."/>
            <person name="Tunlid A."/>
            <person name="Henrissat B."/>
            <person name="Grigoriev I.V."/>
            <person name="Hibbett D.S."/>
            <person name="Martin F."/>
        </authorList>
    </citation>
    <scope>NUCLEOTIDE SEQUENCE [LARGE SCALE GENOMIC DNA]</scope>
    <source>
        <strain evidence="3">Ve08.2h10</strain>
    </source>
</reference>